<evidence type="ECO:0000313" key="2">
    <source>
        <dbReference type="EMBL" id="KAL3508754.1"/>
    </source>
</evidence>
<keyword evidence="1" id="KW-0812">Transmembrane</keyword>
<dbReference type="EMBL" id="JBJUIK010000012">
    <property type="protein sequence ID" value="KAL3508754.1"/>
    <property type="molecule type" value="Genomic_DNA"/>
</dbReference>
<feature type="transmembrane region" description="Helical" evidence="1">
    <location>
        <begin position="43"/>
        <end position="75"/>
    </location>
</feature>
<dbReference type="AlphaFoldDB" id="A0ABD2YMY4"/>
<evidence type="ECO:0000313" key="3">
    <source>
        <dbReference type="Proteomes" id="UP001630127"/>
    </source>
</evidence>
<keyword evidence="1" id="KW-1133">Transmembrane helix</keyword>
<dbReference type="Proteomes" id="UP001630127">
    <property type="component" value="Unassembled WGS sequence"/>
</dbReference>
<gene>
    <name evidence="2" type="ORF">ACH5RR_028155</name>
</gene>
<sequence>MQEKNFASNFKTLKKTHKNPSFISISNSFSLFLPQFSPTKGQLLVMAASAMVFASLPSSMALNISFHVVLTSFILGFKYQRNYIKPSSVFVPWNRTISSCNSHSNSIKPRMEVTGVQIVGKKRMKFWALWEFKPGLDPP</sequence>
<keyword evidence="1" id="KW-0472">Membrane</keyword>
<protein>
    <submittedName>
        <fullName evidence="2">Uncharacterized protein</fullName>
    </submittedName>
</protein>
<keyword evidence="3" id="KW-1185">Reference proteome</keyword>
<organism evidence="2 3">
    <name type="scientific">Cinchona calisaya</name>
    <dbReference type="NCBI Taxonomy" id="153742"/>
    <lineage>
        <taxon>Eukaryota</taxon>
        <taxon>Viridiplantae</taxon>
        <taxon>Streptophyta</taxon>
        <taxon>Embryophyta</taxon>
        <taxon>Tracheophyta</taxon>
        <taxon>Spermatophyta</taxon>
        <taxon>Magnoliopsida</taxon>
        <taxon>eudicotyledons</taxon>
        <taxon>Gunneridae</taxon>
        <taxon>Pentapetalae</taxon>
        <taxon>asterids</taxon>
        <taxon>lamiids</taxon>
        <taxon>Gentianales</taxon>
        <taxon>Rubiaceae</taxon>
        <taxon>Cinchonoideae</taxon>
        <taxon>Cinchoneae</taxon>
        <taxon>Cinchona</taxon>
    </lineage>
</organism>
<reference evidence="2 3" key="1">
    <citation type="submission" date="2024-11" db="EMBL/GenBank/DDBJ databases">
        <title>A near-complete genome assembly of Cinchona calisaya.</title>
        <authorList>
            <person name="Lian D.C."/>
            <person name="Zhao X.W."/>
            <person name="Wei L."/>
        </authorList>
    </citation>
    <scope>NUCLEOTIDE SEQUENCE [LARGE SCALE GENOMIC DNA]</scope>
    <source>
        <tissue evidence="2">Nenye</tissue>
    </source>
</reference>
<name>A0ABD2YMY4_9GENT</name>
<accession>A0ABD2YMY4</accession>
<proteinExistence type="predicted"/>
<evidence type="ECO:0000256" key="1">
    <source>
        <dbReference type="SAM" id="Phobius"/>
    </source>
</evidence>
<comment type="caution">
    <text evidence="2">The sequence shown here is derived from an EMBL/GenBank/DDBJ whole genome shotgun (WGS) entry which is preliminary data.</text>
</comment>
<feature type="transmembrane region" description="Helical" evidence="1">
    <location>
        <begin position="21"/>
        <end position="37"/>
    </location>
</feature>